<reference evidence="2 3" key="1">
    <citation type="submission" date="2015-04" db="EMBL/GenBank/DDBJ databases">
        <authorList>
            <person name="Syromyatnikov M.Y."/>
            <person name="Popov V.N."/>
        </authorList>
    </citation>
    <scope>NUCLEOTIDE SEQUENCE [LARGE SCALE GENOMIC DNA]</scope>
    <source>
        <strain evidence="2">WF-38-12</strain>
    </source>
</reference>
<dbReference type="OrthoDB" id="4529838at2759"/>
<evidence type="ECO:0000256" key="1">
    <source>
        <dbReference type="SAM" id="MobiDB-lite"/>
    </source>
</evidence>
<dbReference type="AlphaFoldDB" id="A0A0U1LQY0"/>
<feature type="compositionally biased region" description="Polar residues" evidence="1">
    <location>
        <begin position="140"/>
        <end position="149"/>
    </location>
</feature>
<dbReference type="EMBL" id="CVMT01000002">
    <property type="protein sequence ID" value="CRG84739.1"/>
    <property type="molecule type" value="Genomic_DNA"/>
</dbReference>
<feature type="compositionally biased region" description="Polar residues" evidence="1">
    <location>
        <begin position="37"/>
        <end position="53"/>
    </location>
</feature>
<dbReference type="Proteomes" id="UP000054383">
    <property type="component" value="Unassembled WGS sequence"/>
</dbReference>
<feature type="region of interest" description="Disordered" evidence="1">
    <location>
        <begin position="140"/>
        <end position="164"/>
    </location>
</feature>
<protein>
    <submittedName>
        <fullName evidence="2">Uncharacterized protein</fullName>
    </submittedName>
</protein>
<feature type="region of interest" description="Disordered" evidence="1">
    <location>
        <begin position="1"/>
        <end position="73"/>
    </location>
</feature>
<sequence length="562" mass="61810">MAVTLTKIPCYSPTPALPALPRKNTPPNDHSSKRADSVSSLHSNVFLSPSSQPVIHHSLPPRPPTVVPSSTTNRINGHSSYANDFDRAFDGLVSVTGGAKDKDGVSSIYVPAKENTDRTYPHITLPDQRSPWQRTSIATYVDPTPSSTREQSRPRDQLDPTLGFGKSELRAVHADHYLDSADPEIEPSIQAISIVNREHPLVTLPAASSAPSFSVLLRRSSTQTDLTQPNSGQPGSITSEEPSPASTVDSAVKDPSLLVSGEAVGQSREKLQAGSDRYHPERRSHTHAKSPPMTSGSEQLRLDVEDSEYVSDAGDDAPGSGDGWEYRRIKARRIDSSGRRMARVEWKDTWEPEDELDGLKMALRRIDDEPGYLPFESIPQRPTAACTQGSPVHYPKQYAPVQKMIAEPQTYGNPGSSMRIIAITHIDYRDFPPTVNKAGLVVKMRTLDGSRLVGMGDDQNKAIQWSYGHLDPTDIKAPIPFCLAVDKNLRTESKDNIFNEKMAQFHPTDSRRQEINTLKKWIAEENEDPQGPISAVKNLDEASVVELDFELATGATIPGYRC</sequence>
<name>A0A0U1LQY0_TALIS</name>
<evidence type="ECO:0000313" key="3">
    <source>
        <dbReference type="Proteomes" id="UP000054383"/>
    </source>
</evidence>
<evidence type="ECO:0000313" key="2">
    <source>
        <dbReference type="EMBL" id="CRG84739.1"/>
    </source>
</evidence>
<proteinExistence type="predicted"/>
<feature type="region of interest" description="Disordered" evidence="1">
    <location>
        <begin position="220"/>
        <end position="298"/>
    </location>
</feature>
<feature type="compositionally biased region" description="Polar residues" evidence="1">
    <location>
        <begin position="220"/>
        <end position="249"/>
    </location>
</feature>
<feature type="compositionally biased region" description="Basic and acidic residues" evidence="1">
    <location>
        <begin position="267"/>
        <end position="283"/>
    </location>
</feature>
<organism evidence="2 3">
    <name type="scientific">Talaromyces islandicus</name>
    <name type="common">Penicillium islandicum</name>
    <dbReference type="NCBI Taxonomy" id="28573"/>
    <lineage>
        <taxon>Eukaryota</taxon>
        <taxon>Fungi</taxon>
        <taxon>Dikarya</taxon>
        <taxon>Ascomycota</taxon>
        <taxon>Pezizomycotina</taxon>
        <taxon>Eurotiomycetes</taxon>
        <taxon>Eurotiomycetidae</taxon>
        <taxon>Eurotiales</taxon>
        <taxon>Trichocomaceae</taxon>
        <taxon>Talaromyces</taxon>
        <taxon>Talaromyces sect. Islandici</taxon>
    </lineage>
</organism>
<accession>A0A0U1LQY0</accession>
<keyword evidence="3" id="KW-1185">Reference proteome</keyword>
<gene>
    <name evidence="2" type="ORF">PISL3812_01942</name>
</gene>